<name>A0A1E2S394_9HYPH</name>
<accession>A0A1E2S394</accession>
<reference evidence="2 3" key="1">
    <citation type="submission" date="2016-07" db="EMBL/GenBank/DDBJ databases">
        <title>Draft genome sequence of Methyloligella halotolerans C2T (VKM B-2706T=CCUG 61687T=DSM 25045T), a halotolerant polyhydroxybutyrate accumulating methylotroph.</title>
        <authorList>
            <person name="Vasilenko O.V."/>
            <person name="Doronina N.V."/>
            <person name="Poroshina M.N."/>
            <person name="Tarlachkov S.V."/>
            <person name="Trotsenko Y.A."/>
        </authorList>
    </citation>
    <scope>NUCLEOTIDE SEQUENCE [LARGE SCALE GENOMIC DNA]</scope>
    <source>
        <strain evidence="2 3">VKM B-2706</strain>
    </source>
</reference>
<dbReference type="RefSeq" id="WP_069094165.1">
    <property type="nucleotide sequence ID" value="NZ_MASI01000001.1"/>
</dbReference>
<evidence type="ECO:0000313" key="3">
    <source>
        <dbReference type="Proteomes" id="UP000095087"/>
    </source>
</evidence>
<sequence>MTGDHRLRRHGAALAALSLLLVGTATPANAVEQAFSVERVENIKHAAASIAELQIQKGAPAAIAAISDCYDKELETASTVTLGLEACMSQDIAVSRMASAVDSRLSPEERAKEGADDPQKRLDAMAERIANIYKQFGMPDDAMKQFVRTVNAYGMESYKDTILREMPGAEESVEGSAQ</sequence>
<feature type="chain" id="PRO_5009116766" description="DUF4168 domain-containing protein" evidence="1">
    <location>
        <begin position="31"/>
        <end position="178"/>
    </location>
</feature>
<evidence type="ECO:0008006" key="4">
    <source>
        <dbReference type="Google" id="ProtNLM"/>
    </source>
</evidence>
<dbReference type="STRING" id="1177755.A7A08_00812"/>
<protein>
    <recommendedName>
        <fullName evidence="4">DUF4168 domain-containing protein</fullName>
    </recommendedName>
</protein>
<evidence type="ECO:0000313" key="2">
    <source>
        <dbReference type="EMBL" id="ODA68977.1"/>
    </source>
</evidence>
<dbReference type="AlphaFoldDB" id="A0A1E2S394"/>
<organism evidence="2 3">
    <name type="scientific">Methyloligella halotolerans</name>
    <dbReference type="NCBI Taxonomy" id="1177755"/>
    <lineage>
        <taxon>Bacteria</taxon>
        <taxon>Pseudomonadati</taxon>
        <taxon>Pseudomonadota</taxon>
        <taxon>Alphaproteobacteria</taxon>
        <taxon>Hyphomicrobiales</taxon>
        <taxon>Hyphomicrobiaceae</taxon>
        <taxon>Methyloligella</taxon>
    </lineage>
</organism>
<comment type="caution">
    <text evidence="2">The sequence shown here is derived from an EMBL/GenBank/DDBJ whole genome shotgun (WGS) entry which is preliminary data.</text>
</comment>
<dbReference type="EMBL" id="MASI01000001">
    <property type="protein sequence ID" value="ODA68977.1"/>
    <property type="molecule type" value="Genomic_DNA"/>
</dbReference>
<keyword evidence="1" id="KW-0732">Signal</keyword>
<gene>
    <name evidence="2" type="ORF">A7A08_00812</name>
</gene>
<keyword evidence="3" id="KW-1185">Reference proteome</keyword>
<dbReference type="Proteomes" id="UP000095087">
    <property type="component" value="Unassembled WGS sequence"/>
</dbReference>
<feature type="signal peptide" evidence="1">
    <location>
        <begin position="1"/>
        <end position="30"/>
    </location>
</feature>
<proteinExistence type="predicted"/>
<evidence type="ECO:0000256" key="1">
    <source>
        <dbReference type="SAM" id="SignalP"/>
    </source>
</evidence>